<proteinExistence type="predicted"/>
<comment type="caution">
    <text evidence="1">The sequence shown here is derived from an EMBL/GenBank/DDBJ whole genome shotgun (WGS) entry which is preliminary data.</text>
</comment>
<accession>A0A8J5JNR4</accession>
<gene>
    <name evidence="1" type="ORF">Hamer_G004267</name>
</gene>
<dbReference type="EMBL" id="JAHLQT010033114">
    <property type="protein sequence ID" value="KAG7159603.1"/>
    <property type="molecule type" value="Genomic_DNA"/>
</dbReference>
<protein>
    <submittedName>
        <fullName evidence="1">Uncharacterized protein</fullName>
    </submittedName>
</protein>
<keyword evidence="2" id="KW-1185">Reference proteome</keyword>
<evidence type="ECO:0000313" key="1">
    <source>
        <dbReference type="EMBL" id="KAG7159603.1"/>
    </source>
</evidence>
<sequence length="161" mass="17847">MFFIDSVLGSEIYGEVVILDTEDTNNYLQAAYVVQQISGVLCLKRKTQFITFRSLCDEAMVACIIPPHVLTGCDHNSGFYGTSKKPVADRVQSSKEERDLLASCGSELEAPKEVLDDLEKFVIRCIYCDAKNATLGEVRAAKWRAQKNTVRLAPASIFTST</sequence>
<dbReference type="AlphaFoldDB" id="A0A8J5JNR4"/>
<name>A0A8J5JNR4_HOMAM</name>
<dbReference type="Proteomes" id="UP000747542">
    <property type="component" value="Unassembled WGS sequence"/>
</dbReference>
<organism evidence="1 2">
    <name type="scientific">Homarus americanus</name>
    <name type="common">American lobster</name>
    <dbReference type="NCBI Taxonomy" id="6706"/>
    <lineage>
        <taxon>Eukaryota</taxon>
        <taxon>Metazoa</taxon>
        <taxon>Ecdysozoa</taxon>
        <taxon>Arthropoda</taxon>
        <taxon>Crustacea</taxon>
        <taxon>Multicrustacea</taxon>
        <taxon>Malacostraca</taxon>
        <taxon>Eumalacostraca</taxon>
        <taxon>Eucarida</taxon>
        <taxon>Decapoda</taxon>
        <taxon>Pleocyemata</taxon>
        <taxon>Astacidea</taxon>
        <taxon>Nephropoidea</taxon>
        <taxon>Nephropidae</taxon>
        <taxon>Homarus</taxon>
    </lineage>
</organism>
<evidence type="ECO:0000313" key="2">
    <source>
        <dbReference type="Proteomes" id="UP000747542"/>
    </source>
</evidence>
<reference evidence="1" key="1">
    <citation type="journal article" date="2021" name="Sci. Adv.">
        <title>The American lobster genome reveals insights on longevity, neural, and immune adaptations.</title>
        <authorList>
            <person name="Polinski J.M."/>
            <person name="Zimin A.V."/>
            <person name="Clark K.F."/>
            <person name="Kohn A.B."/>
            <person name="Sadowski N."/>
            <person name="Timp W."/>
            <person name="Ptitsyn A."/>
            <person name="Khanna P."/>
            <person name="Romanova D.Y."/>
            <person name="Williams P."/>
            <person name="Greenwood S.J."/>
            <person name="Moroz L.L."/>
            <person name="Walt D.R."/>
            <person name="Bodnar A.G."/>
        </authorList>
    </citation>
    <scope>NUCLEOTIDE SEQUENCE</scope>
    <source>
        <strain evidence="1">GMGI-L3</strain>
    </source>
</reference>